<dbReference type="EMBL" id="PKIZ01000010">
    <property type="protein sequence ID" value="PKZ41714.1"/>
    <property type="molecule type" value="Genomic_DNA"/>
</dbReference>
<comment type="caution">
    <text evidence="2">The sequence shown here is derived from an EMBL/GenBank/DDBJ whole genome shotgun (WGS) entry which is preliminary data.</text>
</comment>
<evidence type="ECO:0000313" key="3">
    <source>
        <dbReference type="Proteomes" id="UP000234206"/>
    </source>
</evidence>
<feature type="region of interest" description="Disordered" evidence="1">
    <location>
        <begin position="268"/>
        <end position="298"/>
    </location>
</feature>
<gene>
    <name evidence="2" type="ORF">CYJ76_06545</name>
</gene>
<reference evidence="2 3" key="1">
    <citation type="submission" date="2017-12" db="EMBL/GenBank/DDBJ databases">
        <title>Phylogenetic diversity of female urinary microbiome.</title>
        <authorList>
            <person name="Thomas-White K."/>
            <person name="Wolfe A.J."/>
        </authorList>
    </citation>
    <scope>NUCLEOTIDE SEQUENCE [LARGE SCALE GENOMIC DNA]</scope>
    <source>
        <strain evidence="2 3">UMB1298</strain>
    </source>
</reference>
<evidence type="ECO:0000256" key="1">
    <source>
        <dbReference type="SAM" id="MobiDB-lite"/>
    </source>
</evidence>
<dbReference type="OrthoDB" id="8480367at2"/>
<organism evidence="2 3">
    <name type="scientific">Kytococcus schroeteri</name>
    <dbReference type="NCBI Taxonomy" id="138300"/>
    <lineage>
        <taxon>Bacteria</taxon>
        <taxon>Bacillati</taxon>
        <taxon>Actinomycetota</taxon>
        <taxon>Actinomycetes</taxon>
        <taxon>Micrococcales</taxon>
        <taxon>Kytococcaceae</taxon>
        <taxon>Kytococcus</taxon>
    </lineage>
</organism>
<sequence>MALFKRSRTQPDHQAPAGSVRGSDLTDDELRELGLSADEVDRMGGLEGIVAAVEPASETAAAEELPDEAAEMEPEQRDMLRAESEEAAALGLPRPEGLRATGPYDSTEVPSPRNRVDMGSIWVPGVGGMQMRLESDRATGAVTAVNVLVGDSNLQLQAYAAPLSGGLWEDIRSGLVEGLERSGSHGAVVDGPLGPEIHARMPRTGQLGDGQGEARTAPVRFVGVDGPGWFLRGVISGPAAVDREKAGLMYALLKATVVHRDEVPREPRSLLPLHLPSDNPENGSMAARSQPRPGTGPA</sequence>
<dbReference type="AlphaFoldDB" id="A0A2I1PAQ8"/>
<feature type="region of interest" description="Disordered" evidence="1">
    <location>
        <begin position="54"/>
        <end position="116"/>
    </location>
</feature>
<feature type="compositionally biased region" description="Basic and acidic residues" evidence="1">
    <location>
        <begin position="74"/>
        <end position="84"/>
    </location>
</feature>
<dbReference type="InterPro" id="IPR022183">
    <property type="entry name" value="DUF3710"/>
</dbReference>
<feature type="region of interest" description="Disordered" evidence="1">
    <location>
        <begin position="1"/>
        <end position="33"/>
    </location>
</feature>
<feature type="compositionally biased region" description="Acidic residues" evidence="1">
    <location>
        <begin position="64"/>
        <end position="73"/>
    </location>
</feature>
<proteinExistence type="predicted"/>
<feature type="compositionally biased region" description="Low complexity" evidence="1">
    <location>
        <begin position="54"/>
        <end position="63"/>
    </location>
</feature>
<keyword evidence="3" id="KW-1185">Reference proteome</keyword>
<protein>
    <submittedName>
        <fullName evidence="2">DUF3710 domain-containing protein</fullName>
    </submittedName>
</protein>
<dbReference type="Pfam" id="PF12502">
    <property type="entry name" value="DUF3710"/>
    <property type="match status" value="1"/>
</dbReference>
<dbReference type="Proteomes" id="UP000234206">
    <property type="component" value="Unassembled WGS sequence"/>
</dbReference>
<accession>A0A2I1PAQ8</accession>
<dbReference type="RefSeq" id="WP_101849596.1">
    <property type="nucleotide sequence ID" value="NZ_JBHLVH010000028.1"/>
</dbReference>
<evidence type="ECO:0000313" key="2">
    <source>
        <dbReference type="EMBL" id="PKZ41714.1"/>
    </source>
</evidence>
<name>A0A2I1PAQ8_9MICO</name>